<sequence length="95" mass="10159">MPPPLYSGPNVYGLSKEAPIKQYTTAVGGVTIESPKFVKNGQLVLTSGALHKAMGDARMKLCEQQSKVCEQQSKVKQVSNPKDNANAAEQPQKSG</sequence>
<dbReference type="EMBL" id="CP093351">
    <property type="protein sequence ID" value="WOH15174.1"/>
    <property type="molecule type" value="Genomic_DNA"/>
</dbReference>
<keyword evidence="2" id="KW-1185">Reference proteome</keyword>
<reference evidence="1" key="2">
    <citation type="submission" date="2022-03" db="EMBL/GenBank/DDBJ databases">
        <title>Draft title - Genomic analysis of global carrot germplasm unveils the trajectory of domestication and the origin of high carotenoid orange carrot.</title>
        <authorList>
            <person name="Iorizzo M."/>
            <person name="Ellison S."/>
            <person name="Senalik D."/>
            <person name="Macko-Podgorni A."/>
            <person name="Grzebelus D."/>
            <person name="Bostan H."/>
            <person name="Rolling W."/>
            <person name="Curaba J."/>
            <person name="Simon P."/>
        </authorList>
    </citation>
    <scope>NUCLEOTIDE SEQUENCE</scope>
    <source>
        <tissue evidence="1">Leaf</tissue>
    </source>
</reference>
<reference evidence="1" key="1">
    <citation type="journal article" date="2016" name="Nat. Genet.">
        <title>A high-quality carrot genome assembly provides new insights into carotenoid accumulation and asterid genome evolution.</title>
        <authorList>
            <person name="Iorizzo M."/>
            <person name="Ellison S."/>
            <person name="Senalik D."/>
            <person name="Zeng P."/>
            <person name="Satapoomin P."/>
            <person name="Huang J."/>
            <person name="Bowman M."/>
            <person name="Iovene M."/>
            <person name="Sanseverino W."/>
            <person name="Cavagnaro P."/>
            <person name="Yildiz M."/>
            <person name="Macko-Podgorni A."/>
            <person name="Moranska E."/>
            <person name="Grzebelus E."/>
            <person name="Grzebelus D."/>
            <person name="Ashrafi H."/>
            <person name="Zheng Z."/>
            <person name="Cheng S."/>
            <person name="Spooner D."/>
            <person name="Van Deynze A."/>
            <person name="Simon P."/>
        </authorList>
    </citation>
    <scope>NUCLEOTIDE SEQUENCE</scope>
    <source>
        <tissue evidence="1">Leaf</tissue>
    </source>
</reference>
<gene>
    <name evidence="1" type="ORF">DCAR_0934711</name>
</gene>
<protein>
    <submittedName>
        <fullName evidence="1">Uncharacterized protein</fullName>
    </submittedName>
</protein>
<accession>A0A175YG77</accession>
<name>A0A175YG77_DAUCS</name>
<organism evidence="1 2">
    <name type="scientific">Daucus carota subsp. sativus</name>
    <name type="common">Carrot</name>
    <dbReference type="NCBI Taxonomy" id="79200"/>
    <lineage>
        <taxon>Eukaryota</taxon>
        <taxon>Viridiplantae</taxon>
        <taxon>Streptophyta</taxon>
        <taxon>Embryophyta</taxon>
        <taxon>Tracheophyta</taxon>
        <taxon>Spermatophyta</taxon>
        <taxon>Magnoliopsida</taxon>
        <taxon>eudicotyledons</taxon>
        <taxon>Gunneridae</taxon>
        <taxon>Pentapetalae</taxon>
        <taxon>asterids</taxon>
        <taxon>campanulids</taxon>
        <taxon>Apiales</taxon>
        <taxon>Apiaceae</taxon>
        <taxon>Apioideae</taxon>
        <taxon>Scandiceae</taxon>
        <taxon>Daucinae</taxon>
        <taxon>Daucus</taxon>
        <taxon>Daucus sect. Daucus</taxon>
    </lineage>
</organism>
<proteinExistence type="predicted"/>
<evidence type="ECO:0000313" key="1">
    <source>
        <dbReference type="EMBL" id="WOH15174.1"/>
    </source>
</evidence>
<dbReference type="AlphaFoldDB" id="A0A175YG77"/>
<evidence type="ECO:0000313" key="2">
    <source>
        <dbReference type="Proteomes" id="UP000077755"/>
    </source>
</evidence>
<dbReference type="Proteomes" id="UP000077755">
    <property type="component" value="Chromosome 9"/>
</dbReference>
<dbReference type="Gramene" id="KZM82367">
    <property type="protein sequence ID" value="KZM82367"/>
    <property type="gene ID" value="DCAR_029936"/>
</dbReference>